<evidence type="ECO:0000313" key="1">
    <source>
        <dbReference type="EMBL" id="OZG69113.1"/>
    </source>
</evidence>
<dbReference type="AlphaFoldDB" id="A0A261GCY8"/>
<gene>
    <name evidence="1" type="ORF">BEUL_0519</name>
</gene>
<evidence type="ECO:0000313" key="2">
    <source>
        <dbReference type="Proteomes" id="UP000216057"/>
    </source>
</evidence>
<comment type="caution">
    <text evidence="1">The sequence shown here is derived from an EMBL/GenBank/DDBJ whole genome shotgun (WGS) entry which is preliminary data.</text>
</comment>
<sequence length="71" mass="8253">MSASMTDLRARGHVEGFDVYFNPVNHRMICERQADLATVLFDYPSYHVVHNWGVSENELSQLRKALMKDVR</sequence>
<proteinExistence type="predicted"/>
<protein>
    <submittedName>
        <fullName evidence="1">Uncharacterized protein</fullName>
    </submittedName>
</protein>
<name>A0A261GCY8_9BIFI</name>
<organism evidence="1 2">
    <name type="scientific">Bifidobacterium eulemuris</name>
    <dbReference type="NCBI Taxonomy" id="1765219"/>
    <lineage>
        <taxon>Bacteria</taxon>
        <taxon>Bacillati</taxon>
        <taxon>Actinomycetota</taxon>
        <taxon>Actinomycetes</taxon>
        <taxon>Bifidobacteriales</taxon>
        <taxon>Bifidobacteriaceae</taxon>
        <taxon>Bifidobacterium</taxon>
    </lineage>
</organism>
<accession>A0A261GCY8</accession>
<dbReference type="Proteomes" id="UP000216057">
    <property type="component" value="Unassembled WGS sequence"/>
</dbReference>
<dbReference type="EMBL" id="MWWZ01000004">
    <property type="protein sequence ID" value="OZG69113.1"/>
    <property type="molecule type" value="Genomic_DNA"/>
</dbReference>
<reference evidence="1 2" key="1">
    <citation type="journal article" date="2017" name="BMC Genomics">
        <title>Comparative genomic and phylogenomic analyses of the Bifidobacteriaceae family.</title>
        <authorList>
            <person name="Lugli G.A."/>
            <person name="Milani C."/>
            <person name="Turroni F."/>
            <person name="Duranti S."/>
            <person name="Mancabelli L."/>
            <person name="Mangifesta M."/>
            <person name="Ferrario C."/>
            <person name="Modesto M."/>
            <person name="Mattarelli P."/>
            <person name="Jiri K."/>
            <person name="van Sinderen D."/>
            <person name="Ventura M."/>
        </authorList>
    </citation>
    <scope>NUCLEOTIDE SEQUENCE [LARGE SCALE GENOMIC DNA]</scope>
    <source>
        <strain evidence="1 2">DSM 100216</strain>
    </source>
</reference>